<gene>
    <name evidence="1" type="ORF">M9Y10_025189</name>
</gene>
<keyword evidence="2" id="KW-1185">Reference proteome</keyword>
<comment type="caution">
    <text evidence="1">The sequence shown here is derived from an EMBL/GenBank/DDBJ whole genome shotgun (WGS) entry which is preliminary data.</text>
</comment>
<evidence type="ECO:0000313" key="1">
    <source>
        <dbReference type="EMBL" id="KAK8843002.1"/>
    </source>
</evidence>
<sequence length="181" mass="21401">MSLINDEKILKLISPEWQISIMKKVFSPLLNLNPTEFIIIPFKQDDAFDDQKIDILAAEIRWLYSNSLVYKGKVDKLLKEAQEEIVFHFFEIKKPKEKNKKRYMSSIEINKKEMENDEIMEALFRHLNGEKNTRVKLFALTEQLIETNKSLPKLNKSASKNEIINLYKSNWKSIYPNLCVF</sequence>
<organism evidence="1 2">
    <name type="scientific">Tritrichomonas musculus</name>
    <dbReference type="NCBI Taxonomy" id="1915356"/>
    <lineage>
        <taxon>Eukaryota</taxon>
        <taxon>Metamonada</taxon>
        <taxon>Parabasalia</taxon>
        <taxon>Tritrichomonadida</taxon>
        <taxon>Tritrichomonadidae</taxon>
        <taxon>Tritrichomonas</taxon>
    </lineage>
</organism>
<proteinExistence type="predicted"/>
<dbReference type="Proteomes" id="UP001470230">
    <property type="component" value="Unassembled WGS sequence"/>
</dbReference>
<dbReference type="EMBL" id="JAPFFF010000036">
    <property type="protein sequence ID" value="KAK8843002.1"/>
    <property type="molecule type" value="Genomic_DNA"/>
</dbReference>
<evidence type="ECO:0000313" key="2">
    <source>
        <dbReference type="Proteomes" id="UP001470230"/>
    </source>
</evidence>
<accession>A0ABR2H9Z1</accession>
<protein>
    <submittedName>
        <fullName evidence="1">Uncharacterized protein</fullName>
    </submittedName>
</protein>
<reference evidence="1 2" key="1">
    <citation type="submission" date="2024-04" db="EMBL/GenBank/DDBJ databases">
        <title>Tritrichomonas musculus Genome.</title>
        <authorList>
            <person name="Alves-Ferreira E."/>
            <person name="Grigg M."/>
            <person name="Lorenzi H."/>
            <person name="Galac M."/>
        </authorList>
    </citation>
    <scope>NUCLEOTIDE SEQUENCE [LARGE SCALE GENOMIC DNA]</scope>
    <source>
        <strain evidence="1 2">EAF2021</strain>
    </source>
</reference>
<name>A0ABR2H9Z1_9EUKA</name>